<gene>
    <name evidence="2" type="ORF">GCM10007320_65400</name>
</gene>
<sequence>MLRRHTGQDKTRILDKAEPAIEGWIAQQDTTSSAIGLQLGEGGPNKRAADASALVSRGYREGA</sequence>
<protein>
    <submittedName>
        <fullName evidence="2">Uncharacterized protein</fullName>
    </submittedName>
</protein>
<evidence type="ECO:0000313" key="2">
    <source>
        <dbReference type="EMBL" id="GHD04525.1"/>
    </source>
</evidence>
<keyword evidence="3" id="KW-1185">Reference proteome</keyword>
<accession>A0ABQ3GHA6</accession>
<proteinExistence type="predicted"/>
<reference evidence="3" key="1">
    <citation type="journal article" date="2019" name="Int. J. Syst. Evol. Microbiol.">
        <title>The Global Catalogue of Microorganisms (GCM) 10K type strain sequencing project: providing services to taxonomists for standard genome sequencing and annotation.</title>
        <authorList>
            <consortium name="The Broad Institute Genomics Platform"/>
            <consortium name="The Broad Institute Genome Sequencing Center for Infectious Disease"/>
            <person name="Wu L."/>
            <person name="Ma J."/>
        </authorList>
    </citation>
    <scope>NUCLEOTIDE SEQUENCE [LARGE SCALE GENOMIC DNA]</scope>
    <source>
        <strain evidence="3">KCTC 23314</strain>
    </source>
</reference>
<evidence type="ECO:0000256" key="1">
    <source>
        <dbReference type="SAM" id="MobiDB-lite"/>
    </source>
</evidence>
<evidence type="ECO:0000313" key="3">
    <source>
        <dbReference type="Proteomes" id="UP000626210"/>
    </source>
</evidence>
<name>A0ABQ3GHA6_9BURK</name>
<dbReference type="EMBL" id="BMYK01000051">
    <property type="protein sequence ID" value="GHD04525.1"/>
    <property type="molecule type" value="Genomic_DNA"/>
</dbReference>
<dbReference type="Proteomes" id="UP000626210">
    <property type="component" value="Unassembled WGS sequence"/>
</dbReference>
<organism evidence="2 3">
    <name type="scientific">Pseudorhodoferax aquiterrae</name>
    <dbReference type="NCBI Taxonomy" id="747304"/>
    <lineage>
        <taxon>Bacteria</taxon>
        <taxon>Pseudomonadati</taxon>
        <taxon>Pseudomonadota</taxon>
        <taxon>Betaproteobacteria</taxon>
        <taxon>Burkholderiales</taxon>
        <taxon>Comamonadaceae</taxon>
    </lineage>
</organism>
<feature type="region of interest" description="Disordered" evidence="1">
    <location>
        <begin position="41"/>
        <end position="63"/>
    </location>
</feature>
<comment type="caution">
    <text evidence="2">The sequence shown here is derived from an EMBL/GenBank/DDBJ whole genome shotgun (WGS) entry which is preliminary data.</text>
</comment>